<feature type="compositionally biased region" description="Polar residues" evidence="18">
    <location>
        <begin position="56"/>
        <end position="73"/>
    </location>
</feature>
<dbReference type="RefSeq" id="XP_047740310.1">
    <property type="nucleotide sequence ID" value="XM_047884354.1"/>
</dbReference>
<dbReference type="GeneID" id="108677067"/>
<evidence type="ECO:0000259" key="19">
    <source>
        <dbReference type="Pfam" id="PF00485"/>
    </source>
</evidence>
<comment type="catalytic activity">
    <reaction evidence="13 17">
        <text>cytidine + ATP = CMP + ADP + H(+)</text>
        <dbReference type="Rhea" id="RHEA:24674"/>
        <dbReference type="ChEBI" id="CHEBI:15378"/>
        <dbReference type="ChEBI" id="CHEBI:17562"/>
        <dbReference type="ChEBI" id="CHEBI:30616"/>
        <dbReference type="ChEBI" id="CHEBI:60377"/>
        <dbReference type="ChEBI" id="CHEBI:456216"/>
        <dbReference type="EC" id="2.7.1.48"/>
    </reaction>
</comment>
<evidence type="ECO:0000256" key="8">
    <source>
        <dbReference type="ARBA" id="ARBA00022741"/>
    </source>
</evidence>
<keyword evidence="12" id="KW-0539">Nucleus</keyword>
<evidence type="ECO:0000256" key="12">
    <source>
        <dbReference type="ARBA" id="ARBA00023242"/>
    </source>
</evidence>
<dbReference type="NCBIfam" id="NF001097">
    <property type="entry name" value="PRK00129.1"/>
    <property type="match status" value="1"/>
</dbReference>
<comment type="pathway">
    <text evidence="3 17">Pyrimidine metabolism; UMP biosynthesis via salvage pathway; UMP from uridine: step 1/1.</text>
</comment>
<evidence type="ECO:0000256" key="5">
    <source>
        <dbReference type="ARBA" id="ARBA00022490"/>
    </source>
</evidence>
<dbReference type="GO" id="GO:0044211">
    <property type="term" value="P:CTP salvage"/>
    <property type="evidence" value="ECO:0007669"/>
    <property type="project" value="UniProtKB-UniPathway"/>
</dbReference>
<dbReference type="OMA" id="EPQLHCE"/>
<evidence type="ECO:0000256" key="15">
    <source>
        <dbReference type="ARBA" id="ARBA00056790"/>
    </source>
</evidence>
<organism evidence="21 22">
    <name type="scientific">Hyalella azteca</name>
    <name type="common">Amphipod</name>
    <dbReference type="NCBI Taxonomy" id="294128"/>
    <lineage>
        <taxon>Eukaryota</taxon>
        <taxon>Metazoa</taxon>
        <taxon>Ecdysozoa</taxon>
        <taxon>Arthropoda</taxon>
        <taxon>Crustacea</taxon>
        <taxon>Multicrustacea</taxon>
        <taxon>Malacostraca</taxon>
        <taxon>Eumalacostraca</taxon>
        <taxon>Peracarida</taxon>
        <taxon>Amphipoda</taxon>
        <taxon>Senticaudata</taxon>
        <taxon>Talitrida</taxon>
        <taxon>Talitroidea</taxon>
        <taxon>Hyalellidae</taxon>
        <taxon>Hyalella</taxon>
    </lineage>
</organism>
<keyword evidence="6" id="KW-0597">Phosphoprotein</keyword>
<dbReference type="UniPathway" id="UPA00579">
    <property type="reaction ID" value="UER00640"/>
</dbReference>
<dbReference type="KEGG" id="hazt:108677067"/>
<dbReference type="InterPro" id="IPR006083">
    <property type="entry name" value="PRK/URK"/>
</dbReference>
<feature type="domain" description="Phosphoribulokinase/uridine kinase" evidence="19">
    <location>
        <begin position="180"/>
        <end position="368"/>
    </location>
</feature>
<dbReference type="FunFam" id="3.40.50.2020:FF:000010">
    <property type="entry name" value="Uridine-cytidine kinase"/>
    <property type="match status" value="1"/>
</dbReference>
<dbReference type="SUPFAM" id="SSF52540">
    <property type="entry name" value="P-loop containing nucleoside triphosphate hydrolases"/>
    <property type="match status" value="1"/>
</dbReference>
<evidence type="ECO:0000256" key="18">
    <source>
        <dbReference type="SAM" id="MobiDB-lite"/>
    </source>
</evidence>
<evidence type="ECO:0000256" key="7">
    <source>
        <dbReference type="ARBA" id="ARBA00022679"/>
    </source>
</evidence>
<evidence type="ECO:0000313" key="21">
    <source>
        <dbReference type="Proteomes" id="UP000694843"/>
    </source>
</evidence>
<dbReference type="RefSeq" id="XP_047740309.1">
    <property type="nucleotide sequence ID" value="XM_047884353.1"/>
</dbReference>
<comment type="subunit">
    <text evidence="16">Interacts with RNF19B.</text>
</comment>
<dbReference type="FunFam" id="3.40.50.300:FF:000200">
    <property type="entry name" value="Uridine-cytidine kinase"/>
    <property type="match status" value="1"/>
</dbReference>
<dbReference type="RefSeq" id="XP_018020708.1">
    <property type="nucleotide sequence ID" value="XM_018165219.2"/>
</dbReference>
<dbReference type="EC" id="2.7.1.48" evidence="17"/>
<evidence type="ECO:0000313" key="22">
    <source>
        <dbReference type="RefSeq" id="XP_018020708.1"/>
    </source>
</evidence>
<evidence type="ECO:0000313" key="24">
    <source>
        <dbReference type="RefSeq" id="XP_047740310.1"/>
    </source>
</evidence>
<dbReference type="InterPro" id="IPR000764">
    <property type="entry name" value="Uridine_kinase-like"/>
</dbReference>
<comment type="pathway">
    <text evidence="17">Pyrimidine metabolism; CTP biosynthesis via salvage pathway; CTP from cytidine: step 1/3.</text>
</comment>
<comment type="subcellular location">
    <subcellularLocation>
        <location evidence="2">Cytoplasm</location>
    </subcellularLocation>
    <subcellularLocation>
        <location evidence="1">Nucleus</location>
    </subcellularLocation>
</comment>
<evidence type="ECO:0000256" key="13">
    <source>
        <dbReference type="ARBA" id="ARBA00047436"/>
    </source>
</evidence>
<dbReference type="Gene3D" id="3.40.50.300">
    <property type="entry name" value="P-loop containing nucleotide triphosphate hydrolases"/>
    <property type="match status" value="1"/>
</dbReference>
<dbReference type="Gene3D" id="3.40.50.2020">
    <property type="match status" value="1"/>
</dbReference>
<protein>
    <recommendedName>
        <fullName evidence="17">Uridine kinase</fullName>
        <ecNumber evidence="17">2.7.1.48</ecNumber>
    </recommendedName>
</protein>
<keyword evidence="10 17" id="KW-0067">ATP-binding</keyword>
<dbReference type="InterPro" id="IPR029057">
    <property type="entry name" value="PRTase-like"/>
</dbReference>
<evidence type="ECO:0000256" key="11">
    <source>
        <dbReference type="ARBA" id="ARBA00022843"/>
    </source>
</evidence>
<keyword evidence="8 17" id="KW-0547">Nucleotide-binding</keyword>
<evidence type="ECO:0000313" key="23">
    <source>
        <dbReference type="RefSeq" id="XP_047740309.1"/>
    </source>
</evidence>
<feature type="region of interest" description="Disordered" evidence="18">
    <location>
        <begin position="1"/>
        <end position="147"/>
    </location>
</feature>
<comment type="function">
    <text evidence="15">May contribute to UTP accumulation needed for blast transformation and proliferation.</text>
</comment>
<evidence type="ECO:0000256" key="9">
    <source>
        <dbReference type="ARBA" id="ARBA00022777"/>
    </source>
</evidence>
<reference evidence="22 23" key="1">
    <citation type="submission" date="2025-04" db="UniProtKB">
        <authorList>
            <consortium name="RefSeq"/>
        </authorList>
    </citation>
    <scope>IDENTIFICATION</scope>
</reference>
<evidence type="ECO:0000256" key="17">
    <source>
        <dbReference type="RuleBase" id="RU003825"/>
    </source>
</evidence>
<feature type="domain" description="Phosphoribosyltransferase" evidence="20">
    <location>
        <begin position="408"/>
        <end position="612"/>
    </location>
</feature>
<keyword evidence="5" id="KW-0963">Cytoplasm</keyword>
<dbReference type="NCBIfam" id="NF004018">
    <property type="entry name" value="PRK05480.1"/>
    <property type="match status" value="1"/>
</dbReference>
<dbReference type="GO" id="GO:0005737">
    <property type="term" value="C:cytoplasm"/>
    <property type="evidence" value="ECO:0007669"/>
    <property type="project" value="UniProtKB-SubCell"/>
</dbReference>
<comment type="catalytic activity">
    <reaction evidence="14 17">
        <text>uridine + ATP = UMP + ADP + H(+)</text>
        <dbReference type="Rhea" id="RHEA:16825"/>
        <dbReference type="ChEBI" id="CHEBI:15378"/>
        <dbReference type="ChEBI" id="CHEBI:16704"/>
        <dbReference type="ChEBI" id="CHEBI:30616"/>
        <dbReference type="ChEBI" id="CHEBI:57865"/>
        <dbReference type="ChEBI" id="CHEBI:456216"/>
        <dbReference type="EC" id="2.7.1.48"/>
    </reaction>
</comment>
<evidence type="ECO:0000256" key="10">
    <source>
        <dbReference type="ARBA" id="ARBA00022840"/>
    </source>
</evidence>
<keyword evidence="21" id="KW-1185">Reference proteome</keyword>
<proteinExistence type="inferred from homology"/>
<dbReference type="CDD" id="cd06223">
    <property type="entry name" value="PRTases_typeI"/>
    <property type="match status" value="1"/>
</dbReference>
<dbReference type="PRINTS" id="PR00988">
    <property type="entry name" value="URIDINKINASE"/>
</dbReference>
<dbReference type="NCBIfam" id="TIGR00235">
    <property type="entry name" value="udk"/>
    <property type="match status" value="1"/>
</dbReference>
<dbReference type="Pfam" id="PF14681">
    <property type="entry name" value="UPRTase"/>
    <property type="match status" value="1"/>
</dbReference>
<dbReference type="InterPro" id="IPR000836">
    <property type="entry name" value="PRTase_dom"/>
</dbReference>
<dbReference type="GO" id="GO:0044206">
    <property type="term" value="P:UMP salvage"/>
    <property type="evidence" value="ECO:0007669"/>
    <property type="project" value="UniProtKB-UniPathway"/>
</dbReference>
<dbReference type="GO" id="GO:0005524">
    <property type="term" value="F:ATP binding"/>
    <property type="evidence" value="ECO:0007669"/>
    <property type="project" value="UniProtKB-KW"/>
</dbReference>
<name>A0A8B7P3T4_HYAAZ</name>
<dbReference type="GO" id="GO:0005634">
    <property type="term" value="C:nucleus"/>
    <property type="evidence" value="ECO:0007669"/>
    <property type="project" value="UniProtKB-SubCell"/>
</dbReference>
<dbReference type="AlphaFoldDB" id="A0A8B7P3T4"/>
<dbReference type="InterPro" id="IPR027417">
    <property type="entry name" value="P-loop_NTPase"/>
</dbReference>
<dbReference type="OrthoDB" id="10257085at2759"/>
<sequence length="618" mass="68917">MSGKFNFDPPSSASSDSGDENDALHMAADHSASDGECPAPNQGRDVQDHELEICTATRNPGSPQLNNADSSGSGEEAMPVDDEQTFEDALPATEGVSTPGHMSPTPHSKPATPLKQQGLLGQVRSPRTRRQRTSSTSLSGTNSTTCRSREPILRGKRQAIYTSGRPPWYDAQGQMVEPFVIGVCGGSASGKTTVAQKIIEELDVQWVTLLSLDSFYKILSPKQHEEAERNEYNFDHPDAFDFELVIKTLKRLKEGKKVEVPIYNFLTHRREAKTKTMYGANVIIFEGILAFYSPELVKLLDMKVFVETDSDERLVRRLTRDISRRGRDLDGVLKQYFKFVKPAFDYYIAPSMVHADIIVPRGGENEVAINLIAQNVMTQLTQRGFKLREKLAHVNFSEARPCSLHLLPSTPQVRGLHTFIRNKETPRDEFIFYSKRLIRLVIEHALTLLPFRDVCVDTPQGVPYTGKRIATERLCGVSILRAGETMEGALCDVLKDVRIGKILIQTNQETGEPELYYLRLPKDIKDYQLFVMDATVATGAAAMMAIKVLLDHDVPEDNISLCSLLMTEQGVHNIAYAFPKVKIVTTAIDPSVNDKFYIVPGIGNFGDRYFGTEPSEED</sequence>
<dbReference type="GO" id="GO:0004849">
    <property type="term" value="F:uridine kinase activity"/>
    <property type="evidence" value="ECO:0007669"/>
    <property type="project" value="UniProtKB-EC"/>
</dbReference>
<evidence type="ECO:0000259" key="20">
    <source>
        <dbReference type="Pfam" id="PF14681"/>
    </source>
</evidence>
<keyword evidence="11" id="KW-0832">Ubl conjugation</keyword>
<keyword evidence="9 17" id="KW-0418">Kinase</keyword>
<evidence type="ECO:0000256" key="2">
    <source>
        <dbReference type="ARBA" id="ARBA00004496"/>
    </source>
</evidence>
<comment type="similarity">
    <text evidence="4 17">Belongs to the uridine kinase family.</text>
</comment>
<evidence type="ECO:0000256" key="6">
    <source>
        <dbReference type="ARBA" id="ARBA00022553"/>
    </source>
</evidence>
<gene>
    <name evidence="22 23 24" type="primary">LOC108677067</name>
</gene>
<dbReference type="SUPFAM" id="SSF53271">
    <property type="entry name" value="PRTase-like"/>
    <property type="match status" value="1"/>
</dbReference>
<dbReference type="UniPathway" id="UPA00574">
    <property type="reaction ID" value="UER00637"/>
</dbReference>
<feature type="compositionally biased region" description="Low complexity" evidence="18">
    <location>
        <begin position="133"/>
        <end position="145"/>
    </location>
</feature>
<dbReference type="PANTHER" id="PTHR10285">
    <property type="entry name" value="URIDINE KINASE"/>
    <property type="match status" value="1"/>
</dbReference>
<keyword evidence="7 17" id="KW-0808">Transferase</keyword>
<evidence type="ECO:0000256" key="16">
    <source>
        <dbReference type="ARBA" id="ARBA00065923"/>
    </source>
</evidence>
<evidence type="ECO:0000256" key="3">
    <source>
        <dbReference type="ARBA" id="ARBA00004690"/>
    </source>
</evidence>
<dbReference type="Proteomes" id="UP000694843">
    <property type="component" value="Unplaced"/>
</dbReference>
<evidence type="ECO:0000256" key="1">
    <source>
        <dbReference type="ARBA" id="ARBA00004123"/>
    </source>
</evidence>
<dbReference type="CDD" id="cd02023">
    <property type="entry name" value="UMPK"/>
    <property type="match status" value="1"/>
</dbReference>
<dbReference type="Pfam" id="PF00485">
    <property type="entry name" value="PRK"/>
    <property type="match status" value="1"/>
</dbReference>
<evidence type="ECO:0000256" key="4">
    <source>
        <dbReference type="ARBA" id="ARBA00005408"/>
    </source>
</evidence>
<evidence type="ECO:0000256" key="14">
    <source>
        <dbReference type="ARBA" id="ARBA00048909"/>
    </source>
</evidence>
<accession>A0A8B7P3T4</accession>